<comment type="caution">
    <text evidence="5">The sequence shown here is derived from an EMBL/GenBank/DDBJ whole genome shotgun (WGS) entry which is preliminary data.</text>
</comment>
<protein>
    <submittedName>
        <fullName evidence="5">Uncharacterized protein</fullName>
    </submittedName>
</protein>
<accession>A0A9P4MQM2</accession>
<keyword evidence="2" id="KW-0539">Nucleus</keyword>
<dbReference type="EMBL" id="ML996082">
    <property type="protein sequence ID" value="KAF2155741.1"/>
    <property type="molecule type" value="Genomic_DNA"/>
</dbReference>
<gene>
    <name evidence="5" type="ORF">K461DRAFT_318435</name>
</gene>
<feature type="compositionally biased region" description="Polar residues" evidence="4">
    <location>
        <begin position="133"/>
        <end position="144"/>
    </location>
</feature>
<feature type="region of interest" description="Disordered" evidence="4">
    <location>
        <begin position="109"/>
        <end position="160"/>
    </location>
</feature>
<comment type="subcellular location">
    <subcellularLocation>
        <location evidence="1">Nucleus</location>
    </subcellularLocation>
</comment>
<keyword evidence="3" id="KW-0175">Coiled coil</keyword>
<dbReference type="OrthoDB" id="429427at2759"/>
<feature type="region of interest" description="Disordered" evidence="4">
    <location>
        <begin position="263"/>
        <end position="342"/>
    </location>
</feature>
<dbReference type="AlphaFoldDB" id="A0A9P4MQM2"/>
<evidence type="ECO:0000313" key="5">
    <source>
        <dbReference type="EMBL" id="KAF2155741.1"/>
    </source>
</evidence>
<dbReference type="GO" id="GO:0003677">
    <property type="term" value="F:DNA binding"/>
    <property type="evidence" value="ECO:0007669"/>
    <property type="project" value="InterPro"/>
</dbReference>
<feature type="compositionally biased region" description="Basic and acidic residues" evidence="4">
    <location>
        <begin position="266"/>
        <end position="278"/>
    </location>
</feature>
<dbReference type="InterPro" id="IPR028211">
    <property type="entry name" value="Ntr2"/>
</dbReference>
<feature type="compositionally biased region" description="Basic and acidic residues" evidence="4">
    <location>
        <begin position="114"/>
        <end position="131"/>
    </location>
</feature>
<feature type="region of interest" description="Disordered" evidence="4">
    <location>
        <begin position="413"/>
        <end position="457"/>
    </location>
</feature>
<dbReference type="GO" id="GO:0071008">
    <property type="term" value="C:U2-type post-mRNA release spliceosomal complex"/>
    <property type="evidence" value="ECO:0007669"/>
    <property type="project" value="InterPro"/>
</dbReference>
<dbReference type="PANTHER" id="PTHR12214:SF0">
    <property type="entry name" value="LD29489P"/>
    <property type="match status" value="1"/>
</dbReference>
<keyword evidence="6" id="KW-1185">Reference proteome</keyword>
<dbReference type="Pfam" id="PF15458">
    <property type="entry name" value="NTR2"/>
    <property type="match status" value="1"/>
</dbReference>
<evidence type="ECO:0000313" key="6">
    <source>
        <dbReference type="Proteomes" id="UP000799439"/>
    </source>
</evidence>
<evidence type="ECO:0000256" key="2">
    <source>
        <dbReference type="ARBA" id="ARBA00023242"/>
    </source>
</evidence>
<evidence type="ECO:0000256" key="4">
    <source>
        <dbReference type="SAM" id="MobiDB-lite"/>
    </source>
</evidence>
<proteinExistence type="predicted"/>
<feature type="coiled-coil region" evidence="3">
    <location>
        <begin position="346"/>
        <end position="380"/>
    </location>
</feature>
<name>A0A9P4MQM2_9PEZI</name>
<sequence length="457" mass="49668">MHNKSPIVMKKSFGARRVPRKIGGDGDDYAESTSSAGNGTAASSDSEAPSFVKRPASKSRKSASLRTSFGPTPEDAGGDTESTGVITPKRTNLSKVAIQRNAERRLAADVPFRSSREVSEERPSYSKDILQELRQSTPSTPANVSASTSDWEDAASSEASRTLDVASKFGSNLARYQAPSAIPTDAEIKEKKERRARLAKEQDFISLDAASDDDDMDDNVTRDETGKLILRPKEKYPETRLVRDDEDIFEDFDEFTTDGKVALGRNAEKEAEKRRRVEMATLIADAEGQDDGSEESDESEAERNAAFEAAQTRSGTYASRAVDEADTARPRTPPRITPLPTLDGVVGRLRARLEEMEIARAAKEQELESLRAERSQIEGEEVRVQTALKETAEKFAKLRESTGVSADTQVAIANGHGDEQGPSDLAKLLATQSRGRGGLGLGASVNQSGESDEDDEY</sequence>
<feature type="compositionally biased region" description="Low complexity" evidence="4">
    <location>
        <begin position="31"/>
        <end position="46"/>
    </location>
</feature>
<feature type="region of interest" description="Disordered" evidence="4">
    <location>
        <begin position="1"/>
        <end position="92"/>
    </location>
</feature>
<evidence type="ECO:0000256" key="3">
    <source>
        <dbReference type="SAM" id="Coils"/>
    </source>
</evidence>
<feature type="compositionally biased region" description="Acidic residues" evidence="4">
    <location>
        <begin position="287"/>
        <end position="300"/>
    </location>
</feature>
<feature type="compositionally biased region" description="Polar residues" evidence="4">
    <location>
        <begin position="80"/>
        <end position="92"/>
    </location>
</feature>
<reference evidence="5" key="1">
    <citation type="journal article" date="2020" name="Stud. Mycol.">
        <title>101 Dothideomycetes genomes: a test case for predicting lifestyles and emergence of pathogens.</title>
        <authorList>
            <person name="Haridas S."/>
            <person name="Albert R."/>
            <person name="Binder M."/>
            <person name="Bloem J."/>
            <person name="Labutti K."/>
            <person name="Salamov A."/>
            <person name="Andreopoulos B."/>
            <person name="Baker S."/>
            <person name="Barry K."/>
            <person name="Bills G."/>
            <person name="Bluhm B."/>
            <person name="Cannon C."/>
            <person name="Castanera R."/>
            <person name="Culley D."/>
            <person name="Daum C."/>
            <person name="Ezra D."/>
            <person name="Gonzalez J."/>
            <person name="Henrissat B."/>
            <person name="Kuo A."/>
            <person name="Liang C."/>
            <person name="Lipzen A."/>
            <person name="Lutzoni F."/>
            <person name="Magnuson J."/>
            <person name="Mondo S."/>
            <person name="Nolan M."/>
            <person name="Ohm R."/>
            <person name="Pangilinan J."/>
            <person name="Park H.-J."/>
            <person name="Ramirez L."/>
            <person name="Alfaro M."/>
            <person name="Sun H."/>
            <person name="Tritt A."/>
            <person name="Yoshinaga Y."/>
            <person name="Zwiers L.-H."/>
            <person name="Turgeon B."/>
            <person name="Goodwin S."/>
            <person name="Spatafora J."/>
            <person name="Crous P."/>
            <person name="Grigoriev I."/>
        </authorList>
    </citation>
    <scope>NUCLEOTIDE SEQUENCE</scope>
    <source>
        <strain evidence="5">CBS 260.36</strain>
    </source>
</reference>
<dbReference type="GO" id="GO:0000390">
    <property type="term" value="P:spliceosomal complex disassembly"/>
    <property type="evidence" value="ECO:0007669"/>
    <property type="project" value="InterPro"/>
</dbReference>
<evidence type="ECO:0000256" key="1">
    <source>
        <dbReference type="ARBA" id="ARBA00004123"/>
    </source>
</evidence>
<dbReference type="InterPro" id="IPR012890">
    <property type="entry name" value="GCFC2-like"/>
</dbReference>
<dbReference type="PANTHER" id="PTHR12214">
    <property type="entry name" value="GC-RICH SEQUENCE DNA-BINDING FACTOR"/>
    <property type="match status" value="1"/>
</dbReference>
<dbReference type="Proteomes" id="UP000799439">
    <property type="component" value="Unassembled WGS sequence"/>
</dbReference>
<organism evidence="5 6">
    <name type="scientific">Myriangium duriaei CBS 260.36</name>
    <dbReference type="NCBI Taxonomy" id="1168546"/>
    <lineage>
        <taxon>Eukaryota</taxon>
        <taxon>Fungi</taxon>
        <taxon>Dikarya</taxon>
        <taxon>Ascomycota</taxon>
        <taxon>Pezizomycotina</taxon>
        <taxon>Dothideomycetes</taxon>
        <taxon>Dothideomycetidae</taxon>
        <taxon>Myriangiales</taxon>
        <taxon>Myriangiaceae</taxon>
        <taxon>Myriangium</taxon>
    </lineage>
</organism>